<accession>A0A381VRG6</accession>
<protein>
    <submittedName>
        <fullName evidence="1">Uncharacterized protein</fullName>
    </submittedName>
</protein>
<sequence length="40" mass="4645">VAKSETLKAYHNHYPANGMPNCEVSLKFNTRQLYNKYSIN</sequence>
<gene>
    <name evidence="1" type="ORF">METZ01_LOCUS95754</name>
</gene>
<feature type="non-terminal residue" evidence="1">
    <location>
        <position position="1"/>
    </location>
</feature>
<reference evidence="1" key="1">
    <citation type="submission" date="2018-05" db="EMBL/GenBank/DDBJ databases">
        <authorList>
            <person name="Lanie J.A."/>
            <person name="Ng W.-L."/>
            <person name="Kazmierczak K.M."/>
            <person name="Andrzejewski T.M."/>
            <person name="Davidsen T.M."/>
            <person name="Wayne K.J."/>
            <person name="Tettelin H."/>
            <person name="Glass J.I."/>
            <person name="Rusch D."/>
            <person name="Podicherti R."/>
            <person name="Tsui H.-C.T."/>
            <person name="Winkler M.E."/>
        </authorList>
    </citation>
    <scope>NUCLEOTIDE SEQUENCE</scope>
</reference>
<organism evidence="1">
    <name type="scientific">marine metagenome</name>
    <dbReference type="NCBI Taxonomy" id="408172"/>
    <lineage>
        <taxon>unclassified sequences</taxon>
        <taxon>metagenomes</taxon>
        <taxon>ecological metagenomes</taxon>
    </lineage>
</organism>
<name>A0A381VRG6_9ZZZZ</name>
<dbReference type="AlphaFoldDB" id="A0A381VRG6"/>
<proteinExistence type="predicted"/>
<evidence type="ECO:0000313" key="1">
    <source>
        <dbReference type="EMBL" id="SVA42900.1"/>
    </source>
</evidence>
<dbReference type="EMBL" id="UINC01009569">
    <property type="protein sequence ID" value="SVA42900.1"/>
    <property type="molecule type" value="Genomic_DNA"/>
</dbReference>